<keyword evidence="1" id="KW-0472">Membrane</keyword>
<dbReference type="InterPro" id="IPR058887">
    <property type="entry name" value="YuzI-like"/>
</dbReference>
<feature type="transmembrane region" description="Helical" evidence="1">
    <location>
        <begin position="48"/>
        <end position="66"/>
    </location>
</feature>
<name>A0A1H0S787_9BACI</name>
<keyword evidence="3" id="KW-1185">Reference proteome</keyword>
<keyword evidence="1" id="KW-1133">Transmembrane helix</keyword>
<reference evidence="3" key="1">
    <citation type="submission" date="2016-10" db="EMBL/GenBank/DDBJ databases">
        <authorList>
            <person name="Varghese N."/>
            <person name="Submissions S."/>
        </authorList>
    </citation>
    <scope>NUCLEOTIDE SEQUENCE [LARGE SCALE GENOMIC DNA]</scope>
    <source>
        <strain evidence="3">IBRC-M10078</strain>
    </source>
</reference>
<proteinExistence type="predicted"/>
<dbReference type="STRING" id="930152.SAMN05216565_102557"/>
<gene>
    <name evidence="2" type="ORF">SAMN05216565_102557</name>
</gene>
<evidence type="ECO:0000313" key="2">
    <source>
        <dbReference type="EMBL" id="SDP37088.1"/>
    </source>
</evidence>
<keyword evidence="1" id="KW-0812">Transmembrane</keyword>
<dbReference type="Proteomes" id="UP000199159">
    <property type="component" value="Unassembled WGS sequence"/>
</dbReference>
<sequence>MIFRLFIFLIGFGISIAGGISTIAYLNLLATGSNIIEYLSYISSRIECYLLPLGLIIIWLSIYVPSSRKRE</sequence>
<dbReference type="AlphaFoldDB" id="A0A1H0S787"/>
<evidence type="ECO:0000313" key="3">
    <source>
        <dbReference type="Proteomes" id="UP000199159"/>
    </source>
</evidence>
<dbReference type="RefSeq" id="WP_090851170.1">
    <property type="nucleotide sequence ID" value="NZ_FNJU01000002.1"/>
</dbReference>
<protein>
    <submittedName>
        <fullName evidence="2">Uncharacterized protein</fullName>
    </submittedName>
</protein>
<dbReference type="Pfam" id="PF26135">
    <property type="entry name" value="YuzI"/>
    <property type="match status" value="1"/>
</dbReference>
<organism evidence="2 3">
    <name type="scientific">Litchfieldia salsa</name>
    <dbReference type="NCBI Taxonomy" id="930152"/>
    <lineage>
        <taxon>Bacteria</taxon>
        <taxon>Bacillati</taxon>
        <taxon>Bacillota</taxon>
        <taxon>Bacilli</taxon>
        <taxon>Bacillales</taxon>
        <taxon>Bacillaceae</taxon>
        <taxon>Litchfieldia</taxon>
    </lineage>
</organism>
<evidence type="ECO:0000256" key="1">
    <source>
        <dbReference type="SAM" id="Phobius"/>
    </source>
</evidence>
<dbReference type="EMBL" id="FNJU01000002">
    <property type="protein sequence ID" value="SDP37088.1"/>
    <property type="molecule type" value="Genomic_DNA"/>
</dbReference>
<accession>A0A1H0S787</accession>
<feature type="transmembrane region" description="Helical" evidence="1">
    <location>
        <begin position="6"/>
        <end position="28"/>
    </location>
</feature>
<dbReference type="OrthoDB" id="2972455at2"/>